<dbReference type="GO" id="GO:0005634">
    <property type="term" value="C:nucleus"/>
    <property type="evidence" value="ECO:0007669"/>
    <property type="project" value="UniProtKB-SubCell"/>
</dbReference>
<feature type="compositionally biased region" description="Acidic residues" evidence="4">
    <location>
        <begin position="655"/>
        <end position="668"/>
    </location>
</feature>
<gene>
    <name evidence="5" type="ORF">AAL_02395</name>
</gene>
<dbReference type="InterPro" id="IPR015943">
    <property type="entry name" value="WD40/YVTN_repeat-like_dom_sf"/>
</dbReference>
<proteinExistence type="predicted"/>
<feature type="region of interest" description="Disordered" evidence="4">
    <location>
        <begin position="1"/>
        <end position="54"/>
    </location>
</feature>
<dbReference type="OrthoDB" id="4703at2759"/>
<reference evidence="5 6" key="1">
    <citation type="journal article" date="2016" name="Genome Biol. Evol.">
        <title>Divergent and convergent evolution of fungal pathogenicity.</title>
        <authorList>
            <person name="Shang Y."/>
            <person name="Xiao G."/>
            <person name="Zheng P."/>
            <person name="Cen K."/>
            <person name="Zhan S."/>
            <person name="Wang C."/>
        </authorList>
    </citation>
    <scope>NUCLEOTIDE SEQUENCE [LARGE SCALE GENOMIC DNA]</scope>
    <source>
        <strain evidence="5 6">RCEF 2490</strain>
    </source>
</reference>
<feature type="compositionally biased region" description="Low complexity" evidence="4">
    <location>
        <begin position="40"/>
        <end position="54"/>
    </location>
</feature>
<dbReference type="SUPFAM" id="SSF50978">
    <property type="entry name" value="WD40 repeat-like"/>
    <property type="match status" value="1"/>
</dbReference>
<dbReference type="AlphaFoldDB" id="A0A168EIV0"/>
<sequence length="722" mass="79917">MRTRTSNRTKNAAAQKYTFDGSDANSDSDAYVEDDEPRARPVAARARPPPASRTRAAAAAATYLDVEAITTDTSVKGYHGPYERSTRGQALVSVWYGPRQQDIRIAQGLLSKWLDWTVLPPKYTPATHDDDDDDNTSVASNDDDDEADAGAGPPRHDETSPWSKGFFRREAQMAETCFANCKGPAASPPPSSSSSSSSYKALLIDDDEDERKLYEQPDRGLRVLMGPYDEQAEYVLRPGDAVPLSQAWMPYDQDATADKIPTGWLLDAGGIVTGMDWCPRRGRDAATTQKLALAVLPHADQEHYNYEAEHQKPGFQRHGTVQVWALEGERLDGGVFRPSAKPPTLQRTHCLEFGRARRVRWCPVPNVESRPESHSFAVLCGDGHVYIIEDVERQGGLYQKCISPQACLRLDDEYSVKATAMAWANFNRLVVGYSDGSLALWSIRPRCMLSRHPVHHSLVVDVATGYPSHPFLVASHPLGGTTKLVDLGRPTYETTEVHTNAVSWQPNMLAYSDHLQGFFSVYPSANALNTMIGFMHQRFFPIVRRIFVGESYNSSLAVGRTHPYLLIGSTDGSLWCVNPQSELFSSRRESTDRLRIFHHEHRPKELFDADSPASERGASRLVHGFAIEKSRNPKAEVRSLHAQKKRKAKKAPADTDADPGEANEDDEVGGLMNPTRGIVYELLSRITVVEWNPNAKFGCWAAAAMASGLVRVIDLGLDNSPG</sequence>
<comment type="caution">
    <text evidence="5">The sequence shown here is derived from an EMBL/GenBank/DDBJ whole genome shotgun (WGS) entry which is preliminary data.</text>
</comment>
<dbReference type="Gene3D" id="2.130.10.10">
    <property type="entry name" value="YVTN repeat-like/Quinoprotein amine dehydrogenase"/>
    <property type="match status" value="1"/>
</dbReference>
<feature type="region of interest" description="Disordered" evidence="4">
    <location>
        <begin position="633"/>
        <end position="670"/>
    </location>
</feature>
<keyword evidence="2" id="KW-0804">Transcription</keyword>
<keyword evidence="6" id="KW-1185">Reference proteome</keyword>
<feature type="compositionally biased region" description="Acidic residues" evidence="4">
    <location>
        <begin position="129"/>
        <end position="148"/>
    </location>
</feature>
<evidence type="ECO:0000256" key="4">
    <source>
        <dbReference type="SAM" id="MobiDB-lite"/>
    </source>
</evidence>
<dbReference type="InterPro" id="IPR036322">
    <property type="entry name" value="WD40_repeat_dom_sf"/>
</dbReference>
<organism evidence="5 6">
    <name type="scientific">Moelleriella libera RCEF 2490</name>
    <dbReference type="NCBI Taxonomy" id="1081109"/>
    <lineage>
        <taxon>Eukaryota</taxon>
        <taxon>Fungi</taxon>
        <taxon>Dikarya</taxon>
        <taxon>Ascomycota</taxon>
        <taxon>Pezizomycotina</taxon>
        <taxon>Sordariomycetes</taxon>
        <taxon>Hypocreomycetidae</taxon>
        <taxon>Hypocreales</taxon>
        <taxon>Clavicipitaceae</taxon>
        <taxon>Moelleriella</taxon>
    </lineage>
</organism>
<evidence type="ECO:0000256" key="3">
    <source>
        <dbReference type="ARBA" id="ARBA00023242"/>
    </source>
</evidence>
<evidence type="ECO:0000313" key="5">
    <source>
        <dbReference type="EMBL" id="KZZ98844.1"/>
    </source>
</evidence>
<comment type="subcellular location">
    <subcellularLocation>
        <location evidence="1">Nucleus</location>
    </subcellularLocation>
</comment>
<dbReference type="PANTHER" id="PTHR15052">
    <property type="entry name" value="RNA POLYMERASE III TRANSCRIPTION INITIATION FACTOR COMPLEX SUBUNIT"/>
    <property type="match status" value="1"/>
</dbReference>
<dbReference type="Proteomes" id="UP000078544">
    <property type="component" value="Unassembled WGS sequence"/>
</dbReference>
<evidence type="ECO:0000256" key="2">
    <source>
        <dbReference type="ARBA" id="ARBA00023163"/>
    </source>
</evidence>
<accession>A0A168EIV0</accession>
<protein>
    <submittedName>
        <fullName evidence="5">WD40 repeat-like-containing domain protein</fullName>
    </submittedName>
</protein>
<dbReference type="GO" id="GO:0000127">
    <property type="term" value="C:transcription factor TFIIIC complex"/>
    <property type="evidence" value="ECO:0007669"/>
    <property type="project" value="TreeGrafter"/>
</dbReference>
<evidence type="ECO:0000256" key="1">
    <source>
        <dbReference type="ARBA" id="ARBA00004123"/>
    </source>
</evidence>
<dbReference type="PANTHER" id="PTHR15052:SF2">
    <property type="entry name" value="GENERAL TRANSCRIPTION FACTOR 3C POLYPEPTIDE 2"/>
    <property type="match status" value="1"/>
</dbReference>
<name>A0A168EIV0_9HYPO</name>
<dbReference type="GO" id="GO:0006383">
    <property type="term" value="P:transcription by RNA polymerase III"/>
    <property type="evidence" value="ECO:0007669"/>
    <property type="project" value="TreeGrafter"/>
</dbReference>
<dbReference type="STRING" id="1081109.A0A168EIV0"/>
<feature type="compositionally biased region" description="Basic residues" evidence="4">
    <location>
        <begin position="641"/>
        <end position="650"/>
    </location>
</feature>
<keyword evidence="3" id="KW-0539">Nucleus</keyword>
<dbReference type="EMBL" id="AZGY01000004">
    <property type="protein sequence ID" value="KZZ98844.1"/>
    <property type="molecule type" value="Genomic_DNA"/>
</dbReference>
<feature type="region of interest" description="Disordered" evidence="4">
    <location>
        <begin position="123"/>
        <end position="162"/>
    </location>
</feature>
<dbReference type="InterPro" id="IPR052416">
    <property type="entry name" value="GTF3C_component"/>
</dbReference>
<evidence type="ECO:0000313" key="6">
    <source>
        <dbReference type="Proteomes" id="UP000078544"/>
    </source>
</evidence>
<feature type="region of interest" description="Disordered" evidence="4">
    <location>
        <begin position="180"/>
        <end position="200"/>
    </location>
</feature>